<comment type="subcellular location">
    <subcellularLocation>
        <location evidence="1">Cell envelope</location>
    </subcellularLocation>
</comment>
<dbReference type="InterPro" id="IPR036249">
    <property type="entry name" value="Thioredoxin-like_sf"/>
</dbReference>
<name>A0A412WXY7_9BACT</name>
<proteinExistence type="predicted"/>
<dbReference type="PANTHER" id="PTHR42852:SF6">
    <property type="entry name" value="THIOL:DISULFIDE INTERCHANGE PROTEIN DSBE"/>
    <property type="match status" value="1"/>
</dbReference>
<dbReference type="InterPro" id="IPR013766">
    <property type="entry name" value="Thioredoxin_domain"/>
</dbReference>
<organism evidence="7 8">
    <name type="scientific">Butyricimonas virosa</name>
    <dbReference type="NCBI Taxonomy" id="544645"/>
    <lineage>
        <taxon>Bacteria</taxon>
        <taxon>Pseudomonadati</taxon>
        <taxon>Bacteroidota</taxon>
        <taxon>Bacteroidia</taxon>
        <taxon>Bacteroidales</taxon>
        <taxon>Odoribacteraceae</taxon>
        <taxon>Butyricimonas</taxon>
    </lineage>
</organism>
<keyword evidence="9" id="KW-1185">Reference proteome</keyword>
<reference evidence="7 8" key="1">
    <citation type="submission" date="2018-08" db="EMBL/GenBank/DDBJ databases">
        <title>A genome reference for cultivated species of the human gut microbiota.</title>
        <authorList>
            <person name="Zou Y."/>
            <person name="Xue W."/>
            <person name="Luo G."/>
        </authorList>
    </citation>
    <scope>NUCLEOTIDE SEQUENCE [LARGE SCALE GENOMIC DNA]</scope>
    <source>
        <strain evidence="7 8">AF14-49</strain>
    </source>
</reference>
<dbReference type="CDD" id="cd02966">
    <property type="entry name" value="TlpA_like_family"/>
    <property type="match status" value="1"/>
</dbReference>
<dbReference type="EMBL" id="CP069450">
    <property type="protein sequence ID" value="QRO49599.1"/>
    <property type="molecule type" value="Genomic_DNA"/>
</dbReference>
<evidence type="ECO:0000313" key="9">
    <source>
        <dbReference type="Proteomes" id="UP000654720"/>
    </source>
</evidence>
<dbReference type="Proteomes" id="UP000654720">
    <property type="component" value="Chromosome"/>
</dbReference>
<evidence type="ECO:0000313" key="6">
    <source>
        <dbReference type="EMBL" id="QRO49599.1"/>
    </source>
</evidence>
<dbReference type="Pfam" id="PF08534">
    <property type="entry name" value="Redoxin"/>
    <property type="match status" value="1"/>
</dbReference>
<dbReference type="PANTHER" id="PTHR42852">
    <property type="entry name" value="THIOL:DISULFIDE INTERCHANGE PROTEIN DSBE"/>
    <property type="match status" value="1"/>
</dbReference>
<dbReference type="EMBL" id="QRZA01000020">
    <property type="protein sequence ID" value="RGV32509.1"/>
    <property type="molecule type" value="Genomic_DNA"/>
</dbReference>
<evidence type="ECO:0000313" key="8">
    <source>
        <dbReference type="Proteomes" id="UP000283589"/>
    </source>
</evidence>
<gene>
    <name evidence="7" type="ORF">DWW18_13920</name>
    <name evidence="6" type="ORF">I6J59_17145</name>
</gene>
<evidence type="ECO:0000256" key="2">
    <source>
        <dbReference type="ARBA" id="ARBA00022748"/>
    </source>
</evidence>
<dbReference type="GO" id="GO:0030313">
    <property type="term" value="C:cell envelope"/>
    <property type="evidence" value="ECO:0007669"/>
    <property type="project" value="UniProtKB-SubCell"/>
</dbReference>
<evidence type="ECO:0000256" key="4">
    <source>
        <dbReference type="ARBA" id="ARBA00023284"/>
    </source>
</evidence>
<dbReference type="GeneID" id="93097692"/>
<dbReference type="Pfam" id="PF13899">
    <property type="entry name" value="Thioredoxin_7"/>
    <property type="match status" value="1"/>
</dbReference>
<keyword evidence="3" id="KW-1015">Disulfide bond</keyword>
<accession>A0A412WXY7</accession>
<dbReference type="Proteomes" id="UP000283589">
    <property type="component" value="Unassembled WGS sequence"/>
</dbReference>
<dbReference type="InterPro" id="IPR013740">
    <property type="entry name" value="Redoxin"/>
</dbReference>
<dbReference type="GO" id="GO:0016491">
    <property type="term" value="F:oxidoreductase activity"/>
    <property type="evidence" value="ECO:0007669"/>
    <property type="project" value="InterPro"/>
</dbReference>
<evidence type="ECO:0000259" key="5">
    <source>
        <dbReference type="PROSITE" id="PS51352"/>
    </source>
</evidence>
<dbReference type="SUPFAM" id="SSF52833">
    <property type="entry name" value="Thioredoxin-like"/>
    <property type="match status" value="2"/>
</dbReference>
<dbReference type="PROSITE" id="PS51352">
    <property type="entry name" value="THIOREDOXIN_2"/>
    <property type="match status" value="1"/>
</dbReference>
<sequence length="519" mass="59082">MKLKLILMTLLLVAVVVVRAQSKILKTGDKCPDLVFIDRDYNLVSLEEFRGQYVYINVWAESESRCMAEIPYLKKLRETFKGKDVVFLSICNDKRADAHELWTNVITQNKLEEPQWMISAADGFIDLLKVTSIPRYILLGPDMTIIDDNMTGPSDKATEKRLHEILVRPMVKVSEINFLDLSLKEALDKAAAENKLVFLDAYTDWCGPCKLMNQTVLREEKVCDYVNKNFVSIKMNAEKGEGPEAVRKYMISAYPTYMLIEPDGSLRHKFTGGTKTGEEFVGKLSEGMLDDVAVGLLESKYKAGNCSKDLVLKYINALMNVGNFIKANEVASTWFGSLPDNEKTGKDYWFIYESPALTFDGSDNFKYILDHKKQFYKNVGNESVDKKIIDVFGKSLENIYIGRKKNATINDVKLIRQAIIDSDLPDEKYKYLEAYVTLANVSLEKDYEKIITLLENLAPVWSDAEVNQRFFSLGMAVATKGTKDQRQRLITLCDKLLERDDLSRAVNALKSFLPYIKSM</sequence>
<evidence type="ECO:0000256" key="3">
    <source>
        <dbReference type="ARBA" id="ARBA00023157"/>
    </source>
</evidence>
<dbReference type="GO" id="GO:0017004">
    <property type="term" value="P:cytochrome complex assembly"/>
    <property type="evidence" value="ECO:0007669"/>
    <property type="project" value="UniProtKB-KW"/>
</dbReference>
<feature type="domain" description="Thioredoxin" evidence="5">
    <location>
        <begin position="134"/>
        <end position="289"/>
    </location>
</feature>
<dbReference type="Gene3D" id="3.40.30.10">
    <property type="entry name" value="Glutaredoxin"/>
    <property type="match status" value="2"/>
</dbReference>
<keyword evidence="2" id="KW-0201">Cytochrome c-type biogenesis</keyword>
<dbReference type="RefSeq" id="WP_027203121.1">
    <property type="nucleotide sequence ID" value="NZ_CAJKXH010000023.1"/>
</dbReference>
<dbReference type="CDD" id="cd02947">
    <property type="entry name" value="TRX_family"/>
    <property type="match status" value="1"/>
</dbReference>
<evidence type="ECO:0000313" key="7">
    <source>
        <dbReference type="EMBL" id="RGV32509.1"/>
    </source>
</evidence>
<dbReference type="AlphaFoldDB" id="A0A412WXY7"/>
<reference evidence="6 9" key="2">
    <citation type="submission" date="2021-02" db="EMBL/GenBank/DDBJ databases">
        <title>FDA dAtabase for Regulatory Grade micrObial Sequences (FDA-ARGOS): Supporting development and validation of Infectious Disease Dx tests.</title>
        <authorList>
            <person name="Carlson P."/>
            <person name="Fischbach M."/>
            <person name="Hastie J."/>
            <person name="Bilen M."/>
            <person name="Cheng A."/>
            <person name="Tallon L."/>
            <person name="Sadzewicz L."/>
            <person name="Zhao X."/>
            <person name="Boylan J."/>
            <person name="Ott S."/>
            <person name="Bowen H."/>
            <person name="Vavikolanu K."/>
            <person name="Mehta A."/>
            <person name="Aluvathingal J."/>
            <person name="Nadendla S."/>
            <person name="Yan Y."/>
            <person name="Sichtig H."/>
        </authorList>
    </citation>
    <scope>NUCLEOTIDE SEQUENCE [LARGE SCALE GENOMIC DNA]</scope>
    <source>
        <strain evidence="6 9">FDAARGOS_1229</strain>
    </source>
</reference>
<dbReference type="STRING" id="1121130.GCA_000519105_02551"/>
<protein>
    <submittedName>
        <fullName evidence="7">DUF255 domain-containing protein</fullName>
    </submittedName>
    <submittedName>
        <fullName evidence="6">Redoxin family protein</fullName>
    </submittedName>
</protein>
<evidence type="ECO:0000256" key="1">
    <source>
        <dbReference type="ARBA" id="ARBA00004196"/>
    </source>
</evidence>
<keyword evidence="4" id="KW-0676">Redox-active center</keyword>
<dbReference type="InterPro" id="IPR050553">
    <property type="entry name" value="Thioredoxin_ResA/DsbE_sf"/>
</dbReference>